<dbReference type="Gene3D" id="3.30.250.20">
    <property type="entry name" value="L1 transposable element, C-terminal domain"/>
    <property type="match status" value="1"/>
</dbReference>
<name>A0AAW0P7Y1_9GOBI</name>
<accession>A0AAW0P7Y1</accession>
<dbReference type="InterPro" id="IPR042566">
    <property type="entry name" value="L1_C"/>
</dbReference>
<gene>
    <name evidence="2" type="ORF">WMY93_010519</name>
</gene>
<reference evidence="3" key="1">
    <citation type="submission" date="2024-04" db="EMBL/GenBank/DDBJ databases">
        <title>Salinicola lusitanus LLJ914,a marine bacterium isolated from the Okinawa Trough.</title>
        <authorList>
            <person name="Li J."/>
        </authorList>
    </citation>
    <scope>NUCLEOTIDE SEQUENCE [LARGE SCALE GENOMIC DNA]</scope>
</reference>
<protein>
    <recommendedName>
        <fullName evidence="4">L1 transposable element RRM domain-containing protein</fullName>
    </recommendedName>
</protein>
<evidence type="ECO:0000313" key="3">
    <source>
        <dbReference type="Proteomes" id="UP001460270"/>
    </source>
</evidence>
<dbReference type="InterPro" id="IPR004244">
    <property type="entry name" value="Transposase_22"/>
</dbReference>
<evidence type="ECO:0000256" key="1">
    <source>
        <dbReference type="SAM" id="Coils"/>
    </source>
</evidence>
<feature type="coiled-coil region" evidence="1">
    <location>
        <begin position="62"/>
        <end position="89"/>
    </location>
</feature>
<proteinExistence type="predicted"/>
<dbReference type="EMBL" id="JBBPFD010000007">
    <property type="protein sequence ID" value="KAK7919235.1"/>
    <property type="molecule type" value="Genomic_DNA"/>
</dbReference>
<dbReference type="PANTHER" id="PTHR11505">
    <property type="entry name" value="L1 TRANSPOSABLE ELEMENT-RELATED"/>
    <property type="match status" value="1"/>
</dbReference>
<comment type="caution">
    <text evidence="2">The sequence shown here is derived from an EMBL/GenBank/DDBJ whole genome shotgun (WGS) entry which is preliminary data.</text>
</comment>
<evidence type="ECO:0000313" key="2">
    <source>
        <dbReference type="EMBL" id="KAK7919235.1"/>
    </source>
</evidence>
<dbReference type="Proteomes" id="UP001460270">
    <property type="component" value="Unassembled WGS sequence"/>
</dbReference>
<sequence length="304" mass="33963">MADKLRRFKFDATERLASRPITRQLAAEEGESPGPDVMEDIKAEILVSLKDDISQIIREELKRALSDNLQELKSEIHAVRAEIASSAAAVGSRLDAIETDVVDVTNGLSTWSDEVTTLQSVVVELKGEVKVLREKCEDLEGRMRRGNIRIVGIDEQPNSSSPSEVSKIIRQVLKLDRDVKVDRSHRSLAPKKTGDNPRVIIAKLHYDGDAVDILRRARENGPLMYNGKKISIFPDYTAAVAKARAAFTDVRKALQGRRDVRFGLFYPAKLRITHKSVSKDFQDPKKAMDFVQDTILSSPAEDNT</sequence>
<keyword evidence="1" id="KW-0175">Coiled coil</keyword>
<organism evidence="2 3">
    <name type="scientific">Mugilogobius chulae</name>
    <name type="common">yellowstripe goby</name>
    <dbReference type="NCBI Taxonomy" id="88201"/>
    <lineage>
        <taxon>Eukaryota</taxon>
        <taxon>Metazoa</taxon>
        <taxon>Chordata</taxon>
        <taxon>Craniata</taxon>
        <taxon>Vertebrata</taxon>
        <taxon>Euteleostomi</taxon>
        <taxon>Actinopterygii</taxon>
        <taxon>Neopterygii</taxon>
        <taxon>Teleostei</taxon>
        <taxon>Neoteleostei</taxon>
        <taxon>Acanthomorphata</taxon>
        <taxon>Gobiaria</taxon>
        <taxon>Gobiiformes</taxon>
        <taxon>Gobioidei</taxon>
        <taxon>Gobiidae</taxon>
        <taxon>Gobionellinae</taxon>
        <taxon>Mugilogobius</taxon>
    </lineage>
</organism>
<dbReference type="Gene3D" id="1.20.5.340">
    <property type="match status" value="1"/>
</dbReference>
<dbReference type="AlphaFoldDB" id="A0AAW0P7Y1"/>
<keyword evidence="3" id="KW-1185">Reference proteome</keyword>
<evidence type="ECO:0008006" key="4">
    <source>
        <dbReference type="Google" id="ProtNLM"/>
    </source>
</evidence>